<feature type="region of interest" description="Disordered" evidence="1">
    <location>
        <begin position="723"/>
        <end position="751"/>
    </location>
</feature>
<gene>
    <name evidence="2" type="ORF">E2986_09337</name>
</gene>
<sequence>MINLELFGLTCARFISVRNLKNERKTCIHGNPAYFQTIAKIQLSDIPIFPGGNAKSELKKITWLIANDVPLNTPETLAKFRTMNKRKTLADKSSIQKAPSRRPSVSNLQQKPLKPEKLASTHDLVDPSDSSKITNKAADVSLPKIRFNSQDRCKEPRSCSSPRLKYFPSEKIKKLESPPSFSPKPMAALIGQQDPRQAGILYTAGHPEQYRDAGQGDAVQHLQSQGVQNASQQQVVPQQAIHQIGQMNPHSESMLPQQVSNVQSHRPFVPHGSHDYFPQRNSHVASSNPTQGPMTPQPYMQQVTNVSVVDQRKVKSEDLIGTNDLDYEKQPIGGRNAAVYRRTMMSKQQAQPNSQLIALSPPNGMTSPQDVTASQMRNTRMLGPSQPNYATNHRDLNYTMNPQNRWTMNGQVADHSSIKAQLNPYNVDVVNGNQTLYRPQNQQQQLLPQYQQQPVHQHQMYRNPVQRQQNLNAHNQQMNMNFSQQMVPFQQFNPQQPQDKQPDVQTQRRKPLKFTIGMIRDQDKLLATMKQQGVPMDIMRRQFEILLNEQRKHLEYLELLRQQEESPAVTKTVATNRKRKEQDEKPEWMIHLTPPRLSYVEIEKTYEQRKKQREMEMIQQQQQNEQMASQVSGQQIPVQVTNQQNYQHWQQANWQQQQRPLQNYNHMYSQAHAIPRFGNMNELMKINANNSQSVQQYVHQQPHQQYYNPQIMQQYQQFYQAVPQQNQEQVQSSNQFPKYDDNRSSTEPSSLLKMRRYKKEIRPQKLQNGLQDPEAAKRMLETDAVSSEIRKRLQYLVNLAPKKPVVRLNGMQDFSEAEAEFQNRLITSTLPSAVKRISANGLENSRNPNNPPAQRLLVKKMEQEYVREYPRQKPDMSRNYLQAERENGTTNQPRLLVQQQQQQQLPALGQQQQFPGQNSTSIPYNCGNVMSFKFDGNYPQHYQQMQQYYQNTKNLLRNNGEGDVGSSQGTEQNKGSFDHAGGDASHGNMTSSMNGQITESKMLPEKVYYSQPDIHESKTIGGVRYLARKPDYLFNQQIMIPETLIANRHAQIPMMN</sequence>
<keyword evidence="3" id="KW-1185">Reference proteome</keyword>
<dbReference type="EMBL" id="WNWW01000636">
    <property type="protein sequence ID" value="KAF3422858.1"/>
    <property type="molecule type" value="Genomic_DNA"/>
</dbReference>
<feature type="compositionally biased region" description="Polar residues" evidence="1">
    <location>
        <begin position="91"/>
        <end position="110"/>
    </location>
</feature>
<evidence type="ECO:0000313" key="3">
    <source>
        <dbReference type="Proteomes" id="UP000655588"/>
    </source>
</evidence>
<dbReference type="Proteomes" id="UP000655588">
    <property type="component" value="Unassembled WGS sequence"/>
</dbReference>
<feature type="compositionally biased region" description="Basic and acidic residues" evidence="1">
    <location>
        <begin position="113"/>
        <end position="125"/>
    </location>
</feature>
<reference evidence="2" key="1">
    <citation type="submission" date="2019-11" db="EMBL/GenBank/DDBJ databases">
        <title>The nuclear and mitochondrial genomes of Frieseomelitta varia - a highly eusocial stingless bee (Meliponini) with a permanently sterile worker caste.</title>
        <authorList>
            <person name="Freitas F.C.P."/>
            <person name="Lourenco A.P."/>
            <person name="Nunes F.M.F."/>
            <person name="Paschoal A.R."/>
            <person name="Abreu F.C.P."/>
            <person name="Barbin F.O."/>
            <person name="Bataglia L."/>
            <person name="Cardoso-Junior C.A.M."/>
            <person name="Cervoni M.S."/>
            <person name="Silva S.R."/>
            <person name="Dalarmi F."/>
            <person name="Del Lama M.A."/>
            <person name="Depintor T.S."/>
            <person name="Ferreira K.M."/>
            <person name="Goria P.S."/>
            <person name="Jaskot M.C."/>
            <person name="Lago D.C."/>
            <person name="Luna-Lucena D."/>
            <person name="Moda L.M."/>
            <person name="Nascimento L."/>
            <person name="Pedrino M."/>
            <person name="Rabico F.O."/>
            <person name="Sanches F.C."/>
            <person name="Santos D.E."/>
            <person name="Santos C.G."/>
            <person name="Vieira J."/>
            <person name="Lopes T.F."/>
            <person name="Barchuk A.R."/>
            <person name="Hartfelder K."/>
            <person name="Simoes Z.L.P."/>
            <person name="Bitondi M.M.G."/>
            <person name="Pinheiro D.G."/>
        </authorList>
    </citation>
    <scope>NUCLEOTIDE SEQUENCE</scope>
    <source>
        <strain evidence="2">USP_RPSP 00005682</strain>
        <tissue evidence="2">Whole individual</tissue>
    </source>
</reference>
<feature type="compositionally biased region" description="Low complexity" evidence="1">
    <location>
        <begin position="723"/>
        <end position="735"/>
    </location>
</feature>
<dbReference type="AlphaFoldDB" id="A0A833RN99"/>
<evidence type="ECO:0000313" key="2">
    <source>
        <dbReference type="EMBL" id="KAF3422858.1"/>
    </source>
</evidence>
<name>A0A833RN99_9HYME</name>
<feature type="region of interest" description="Disordered" evidence="1">
    <location>
        <begin position="956"/>
        <end position="994"/>
    </location>
</feature>
<accession>A0A833RN99</accession>
<proteinExistence type="predicted"/>
<feature type="compositionally biased region" description="Polar residues" evidence="1">
    <location>
        <begin position="965"/>
        <end position="975"/>
    </location>
</feature>
<evidence type="ECO:0000256" key="1">
    <source>
        <dbReference type="SAM" id="MobiDB-lite"/>
    </source>
</evidence>
<protein>
    <submittedName>
        <fullName evidence="2">Uncharacterized protein</fullName>
    </submittedName>
</protein>
<feature type="region of interest" description="Disordered" evidence="1">
    <location>
        <begin position="88"/>
        <end position="137"/>
    </location>
</feature>
<organism evidence="2 3">
    <name type="scientific">Frieseomelitta varia</name>
    <dbReference type="NCBI Taxonomy" id="561572"/>
    <lineage>
        <taxon>Eukaryota</taxon>
        <taxon>Metazoa</taxon>
        <taxon>Ecdysozoa</taxon>
        <taxon>Arthropoda</taxon>
        <taxon>Hexapoda</taxon>
        <taxon>Insecta</taxon>
        <taxon>Pterygota</taxon>
        <taxon>Neoptera</taxon>
        <taxon>Endopterygota</taxon>
        <taxon>Hymenoptera</taxon>
        <taxon>Apocrita</taxon>
        <taxon>Aculeata</taxon>
        <taxon>Apoidea</taxon>
        <taxon>Anthophila</taxon>
        <taxon>Apidae</taxon>
        <taxon>Frieseomelitta</taxon>
    </lineage>
</organism>
<comment type="caution">
    <text evidence="2">The sequence shown here is derived from an EMBL/GenBank/DDBJ whole genome shotgun (WGS) entry which is preliminary data.</text>
</comment>